<organism evidence="1 2">
    <name type="scientific">Heyndrickxia vini</name>
    <dbReference type="NCBI Taxonomy" id="1476025"/>
    <lineage>
        <taxon>Bacteria</taxon>
        <taxon>Bacillati</taxon>
        <taxon>Bacillota</taxon>
        <taxon>Bacilli</taxon>
        <taxon>Bacillales</taxon>
        <taxon>Bacillaceae</taxon>
        <taxon>Heyndrickxia</taxon>
    </lineage>
</organism>
<evidence type="ECO:0000313" key="2">
    <source>
        <dbReference type="Proteomes" id="UP000595691"/>
    </source>
</evidence>
<keyword evidence="2" id="KW-1185">Reference proteome</keyword>
<name>A0ABX7E379_9BACI</name>
<dbReference type="EMBL" id="CP065425">
    <property type="protein sequence ID" value="QQZ09740.1"/>
    <property type="molecule type" value="Genomic_DNA"/>
</dbReference>
<dbReference type="RefSeq" id="WP_202778707.1">
    <property type="nucleotide sequence ID" value="NZ_CP065425.1"/>
</dbReference>
<proteinExistence type="predicted"/>
<dbReference type="InterPro" id="IPR014729">
    <property type="entry name" value="Rossmann-like_a/b/a_fold"/>
</dbReference>
<protein>
    <submittedName>
        <fullName evidence="1">Uncharacterized protein</fullName>
    </submittedName>
</protein>
<dbReference type="SUPFAM" id="SSF52402">
    <property type="entry name" value="Adenine nucleotide alpha hydrolases-like"/>
    <property type="match status" value="1"/>
</dbReference>
<dbReference type="Gene3D" id="3.40.50.620">
    <property type="entry name" value="HUPs"/>
    <property type="match status" value="1"/>
</dbReference>
<sequence>MNITKFKNDINIINVEFKDRLDRTFTIDARINEPVAMLLNRNHIPIDAVIVKRNGIVIDDWQERIEAGYTYSIEMVRAYHLPDFLSLLRLWNTNAYQGKIKTREDSYYTKRMFLHNDTDGDYTATQTSFNKEEFVSYLEETFVEGILLNNLIEDQENIGLAMSGGRDSLSLGYFLSRTKTKLPEFQIKSIHVGAFSKPAETRFAREIAEKFNFNFRLVTDDEVIELFNLKKTPHEVLDFIKHDFNKSYSIGATHIIMRAAVENAAKEQGIKKLAYGLMTEDIMSSIIKGIFVGMPFKGPFKNQMGNFELVYPLWPISKKELTLYLDAIVPHHNTQGSPSEFERGALSRDVYYLITDTLENILPGLGMQLFQAQKSTNTFLTPYTYHECQNCGVTYSSSYKPEIVSSQLKEYKENNPGLCDLCNIFDEHNLITT</sequence>
<accession>A0ABX7E379</accession>
<gene>
    <name evidence="1" type="ORF">I5776_01800</name>
</gene>
<evidence type="ECO:0000313" key="1">
    <source>
        <dbReference type="EMBL" id="QQZ09740.1"/>
    </source>
</evidence>
<dbReference type="Proteomes" id="UP000595691">
    <property type="component" value="Chromosome"/>
</dbReference>
<reference evidence="1 2" key="1">
    <citation type="submission" date="2020-11" db="EMBL/GenBank/DDBJ databases">
        <title>Taxonomic evaluation of the Bacillus sporothermodurans group of bacteria based on whole genome sequences.</title>
        <authorList>
            <person name="Fiedler G."/>
            <person name="Herbstmann A.-D."/>
            <person name="Doll E."/>
            <person name="Wenning M."/>
            <person name="Brinks E."/>
            <person name="Kabisch J."/>
            <person name="Breitenwieser F."/>
            <person name="Lappann M."/>
            <person name="Boehnlein C."/>
            <person name="Franz C."/>
        </authorList>
    </citation>
    <scope>NUCLEOTIDE SEQUENCE [LARGE SCALE GENOMIC DNA]</scope>
    <source>
        <strain evidence="1 2">JCM 19841</strain>
    </source>
</reference>